<accession>C2BE43</accession>
<dbReference type="eggNOG" id="COG3387">
    <property type="taxonomic scope" value="Bacteria"/>
</dbReference>
<gene>
    <name evidence="1" type="ORF">HMPREF0072_0613</name>
</gene>
<feature type="non-terminal residue" evidence="1">
    <location>
        <position position="1"/>
    </location>
</feature>
<organism evidence="1 2">
    <name type="scientific">Anaerococcus lactolyticus ATCC 51172</name>
    <dbReference type="NCBI Taxonomy" id="525254"/>
    <lineage>
        <taxon>Bacteria</taxon>
        <taxon>Bacillati</taxon>
        <taxon>Bacillota</taxon>
        <taxon>Tissierellia</taxon>
        <taxon>Tissierellales</taxon>
        <taxon>Peptoniphilaceae</taxon>
        <taxon>Anaerococcus</taxon>
    </lineage>
</organism>
<protein>
    <submittedName>
        <fullName evidence="1">Uncharacterized protein</fullName>
    </submittedName>
</protein>
<proteinExistence type="predicted"/>
<dbReference type="STRING" id="525254.HMPREF0072_0613"/>
<dbReference type="Proteomes" id="UP000005984">
    <property type="component" value="Unassembled WGS sequence"/>
</dbReference>
<sequence length="80" mass="9049">FCALLGPNQQTGGDFAIELEDFADSEQEYLTNTAILRTVLRDTHGGALEILDFAPRWRQNDRFYRPVSLIRQVRPLAGSP</sequence>
<keyword evidence="2" id="KW-1185">Reference proteome</keyword>
<dbReference type="RefSeq" id="WP_004830778.1">
    <property type="nucleotide sequence ID" value="NZ_GG666145.1"/>
</dbReference>
<reference evidence="1 2" key="1">
    <citation type="submission" date="2008-10" db="EMBL/GenBank/DDBJ databases">
        <authorList>
            <person name="Qin X."/>
            <person name="Bachman B."/>
            <person name="Battles P."/>
            <person name="Bell A."/>
            <person name="Bess C."/>
            <person name="Bickham C."/>
            <person name="Chaboub L."/>
            <person name="Chen D."/>
            <person name="Coyle M."/>
            <person name="Deiros D.R."/>
            <person name="Dinh H."/>
            <person name="Forbes L."/>
            <person name="Fowler G."/>
            <person name="Francisco L."/>
            <person name="Fu Q."/>
            <person name="Gubbala S."/>
            <person name="Hale W."/>
            <person name="Han Y."/>
            <person name="Hemphill L."/>
            <person name="Highlander S.K."/>
            <person name="Hirani K."/>
            <person name="Hogues M."/>
            <person name="Jackson L."/>
            <person name="Jakkamsetti A."/>
            <person name="Javaid M."/>
            <person name="Jiang H."/>
            <person name="Korchina V."/>
            <person name="Kovar C."/>
            <person name="Lara F."/>
            <person name="Lee S."/>
            <person name="Mata R."/>
            <person name="Mathew T."/>
            <person name="Moen C."/>
            <person name="Morales K."/>
            <person name="Munidasa M."/>
            <person name="Nazareth L."/>
            <person name="Ngo R."/>
            <person name="Nguyen L."/>
            <person name="Okwuonu G."/>
            <person name="Ongeri F."/>
            <person name="Patil S."/>
            <person name="Petrosino J."/>
            <person name="Pham C."/>
            <person name="Pham P."/>
            <person name="Pu L.-L."/>
            <person name="Puazo M."/>
            <person name="Raj R."/>
            <person name="Reid J."/>
            <person name="Rouhana J."/>
            <person name="Saada N."/>
            <person name="Shang Y."/>
            <person name="Simmons D."/>
            <person name="Thornton R."/>
            <person name="Warren J."/>
            <person name="Weissenberger G."/>
            <person name="Zhang J."/>
            <person name="Zhang L."/>
            <person name="Zhou C."/>
            <person name="Zhu D."/>
            <person name="Muzny D."/>
            <person name="Worley K."/>
            <person name="Gibbs R."/>
        </authorList>
    </citation>
    <scope>NUCLEOTIDE SEQUENCE [LARGE SCALE GENOMIC DNA]</scope>
    <source>
        <strain evidence="1 2">ATCC 51172</strain>
    </source>
</reference>
<name>C2BE43_9FIRM</name>
<feature type="non-terminal residue" evidence="1">
    <location>
        <position position="80"/>
    </location>
</feature>
<comment type="caution">
    <text evidence="1">The sequence shown here is derived from an EMBL/GenBank/DDBJ whole genome shotgun (WGS) entry which is preliminary data.</text>
</comment>
<dbReference type="AlphaFoldDB" id="C2BE43"/>
<dbReference type="EMBL" id="ABYO01000139">
    <property type="protein sequence ID" value="EEI86823.1"/>
    <property type="molecule type" value="Genomic_DNA"/>
</dbReference>
<evidence type="ECO:0000313" key="2">
    <source>
        <dbReference type="Proteomes" id="UP000005984"/>
    </source>
</evidence>
<evidence type="ECO:0000313" key="1">
    <source>
        <dbReference type="EMBL" id="EEI86823.1"/>
    </source>
</evidence>